<feature type="region of interest" description="Disordered" evidence="1">
    <location>
        <begin position="1"/>
        <end position="27"/>
    </location>
</feature>
<comment type="caution">
    <text evidence="2">The sequence shown here is derived from an EMBL/GenBank/DDBJ whole genome shotgun (WGS) entry which is preliminary data.</text>
</comment>
<proteinExistence type="predicted"/>
<dbReference type="Proteomes" id="UP000784294">
    <property type="component" value="Unassembled WGS sequence"/>
</dbReference>
<accession>A0A3S5A896</accession>
<dbReference type="AlphaFoldDB" id="A0A3S5A896"/>
<feature type="region of interest" description="Disordered" evidence="1">
    <location>
        <begin position="537"/>
        <end position="571"/>
    </location>
</feature>
<keyword evidence="3" id="KW-1185">Reference proteome</keyword>
<feature type="compositionally biased region" description="Polar residues" evidence="1">
    <location>
        <begin position="282"/>
        <end position="305"/>
    </location>
</feature>
<name>A0A3S5A896_9PLAT</name>
<evidence type="ECO:0000256" key="1">
    <source>
        <dbReference type="SAM" id="MobiDB-lite"/>
    </source>
</evidence>
<evidence type="ECO:0000313" key="3">
    <source>
        <dbReference type="Proteomes" id="UP000784294"/>
    </source>
</evidence>
<gene>
    <name evidence="2" type="ORF">PXEA_LOCUS3149</name>
</gene>
<feature type="region of interest" description="Disordered" evidence="1">
    <location>
        <begin position="632"/>
        <end position="665"/>
    </location>
</feature>
<feature type="region of interest" description="Disordered" evidence="1">
    <location>
        <begin position="205"/>
        <end position="346"/>
    </location>
</feature>
<feature type="compositionally biased region" description="Basic and acidic residues" evidence="1">
    <location>
        <begin position="545"/>
        <end position="555"/>
    </location>
</feature>
<sequence>MVNGDGGDSDDQSFGSGDEPPVIGGASVEENERVLEVSQQEALDTVPHKPFGCTTLHASISQGLPPTSSLSLLSEGFESDSQLFKTKPESSHLNILSAATAASNECEGSVLPEVRSGNSCKDASDMMVLYNIPMAAHFTSTPLSSVASPGIQSLSCCPSLSSNLARTSDRLDARTVSKRIERTGCSSISVPGISEGQGFRRMEILSGREMDDDEDRVEDYRNGEGEETEDEEDEEEDEEEEELGDEEITNVEGEEADDIVNDDYDEDGGINRYKSGDHSSPGLLQTSKRRVTNTNLSNSHTQVMSIQGAKQVDRRPSSVDSASHSPHPVNNILCNKPHPSPLRSQTLSQIWQPPSSLNDFRNSAFCPPPMLERERCPSTGQPSQSSAMVFAGQKAFSTSSPLLEEICRPSPPQCETIAKSAAYSGLAQAICTQQVHANSDYSDLTGALDIPFSQNQSILIQGNQQYAYKNHMYGAQLFLTCPHNMVANSVDLPNELVLAAQPTPQDSLSATPLIHHLTDVQLLDISNQELKAGENGLGAFQANPHSERLPPEEPLGHGLQPNCTSSDESSSVSPPVLLGCGSSAGCPDNASCHGNSLAGGSICTGVGGSVDEFEVEAGSARFNGPYCKRGNLISAPPHSERPNSSPPAHSPVEHPRRGGSNSEQNQNNIGRLIVTQGWITGPSSPHFAVANLEDSPSEGLNATRNKPVLKKDDAVQEFSFDLHAHVGGNTTKKSIDNGTLLPTICSPTAPHSSSSSSSISSPSSSSSTMPSVIANQLFNHSPQSTRESCAITSVLTHNMHRQQQISQQYHYATNHLTRGEPANRVDDYYLYAVSPGWGQAQQYGVESASIDWLESRGNVHVDHAGYGTGPQECRLLREENVDRSSLAQRRDEMTCTYSDIGSTSISSSRMTTRNMIPGSYSSEPEGNTAVVACIELPWQPGKSLYKPVLGSDNDMTAACGMYTPSEADTLEQPLVPASPAQFPLDSWVLQSSS</sequence>
<feature type="compositionally biased region" description="Acidic residues" evidence="1">
    <location>
        <begin position="225"/>
        <end position="268"/>
    </location>
</feature>
<protein>
    <submittedName>
        <fullName evidence="2">Uncharacterized protein</fullName>
    </submittedName>
</protein>
<feature type="region of interest" description="Disordered" evidence="1">
    <location>
        <begin position="746"/>
        <end position="770"/>
    </location>
</feature>
<organism evidence="2 3">
    <name type="scientific">Protopolystoma xenopodis</name>
    <dbReference type="NCBI Taxonomy" id="117903"/>
    <lineage>
        <taxon>Eukaryota</taxon>
        <taxon>Metazoa</taxon>
        <taxon>Spiralia</taxon>
        <taxon>Lophotrochozoa</taxon>
        <taxon>Platyhelminthes</taxon>
        <taxon>Monogenea</taxon>
        <taxon>Polyopisthocotylea</taxon>
        <taxon>Polystomatidea</taxon>
        <taxon>Polystomatidae</taxon>
        <taxon>Protopolystoma</taxon>
    </lineage>
</organism>
<dbReference type="EMBL" id="CAAALY010007039">
    <property type="protein sequence ID" value="VEL09709.1"/>
    <property type="molecule type" value="Genomic_DNA"/>
</dbReference>
<reference evidence="2" key="1">
    <citation type="submission" date="2018-11" db="EMBL/GenBank/DDBJ databases">
        <authorList>
            <consortium name="Pathogen Informatics"/>
        </authorList>
    </citation>
    <scope>NUCLEOTIDE SEQUENCE</scope>
</reference>
<evidence type="ECO:0000313" key="2">
    <source>
        <dbReference type="EMBL" id="VEL09709.1"/>
    </source>
</evidence>